<name>A0AB74UP13_9GAMM</name>
<dbReference type="Pfam" id="PF00361">
    <property type="entry name" value="Proton_antipo_M"/>
    <property type="match status" value="1"/>
</dbReference>
<feature type="domain" description="MrpA C-terminal/MbhD" evidence="14">
    <location>
        <begin position="618"/>
        <end position="682"/>
    </location>
</feature>
<comment type="subcellular location">
    <subcellularLocation>
        <location evidence="1">Cell membrane</location>
        <topology evidence="1">Multi-pass membrane protein</topology>
    </subcellularLocation>
    <subcellularLocation>
        <location evidence="9">Membrane</location>
        <topology evidence="9">Multi-pass membrane protein</topology>
    </subcellularLocation>
</comment>
<feature type="transmembrane region" description="Helical" evidence="10">
    <location>
        <begin position="919"/>
        <end position="946"/>
    </location>
</feature>
<dbReference type="GO" id="GO:0015297">
    <property type="term" value="F:antiporter activity"/>
    <property type="evidence" value="ECO:0007669"/>
    <property type="project" value="UniProtKB-KW"/>
</dbReference>
<dbReference type="Pfam" id="PF13244">
    <property type="entry name" value="MbhD"/>
    <property type="match status" value="1"/>
</dbReference>
<feature type="transmembrane region" description="Helical" evidence="10">
    <location>
        <begin position="166"/>
        <end position="189"/>
    </location>
</feature>
<evidence type="ECO:0000313" key="16">
    <source>
        <dbReference type="EMBL" id="XIA17932.1"/>
    </source>
</evidence>
<keyword evidence="4" id="KW-1003">Cell membrane</keyword>
<evidence type="ECO:0000256" key="8">
    <source>
        <dbReference type="ARBA" id="ARBA00023136"/>
    </source>
</evidence>
<feature type="domain" description="NADH-Ubiquinone oxidoreductase (complex I) chain 5 N-terminal" evidence="12">
    <location>
        <begin position="69"/>
        <end position="114"/>
    </location>
</feature>
<dbReference type="AlphaFoldDB" id="A0AB74UP13"/>
<dbReference type="RefSeq" id="WP_395120952.1">
    <property type="nucleotide sequence ID" value="NZ_CP170721.1"/>
</dbReference>
<evidence type="ECO:0000256" key="3">
    <source>
        <dbReference type="ARBA" id="ARBA00022449"/>
    </source>
</evidence>
<feature type="domain" description="NADH:quinone oxidoreductase/Mrp antiporter transmembrane" evidence="11">
    <location>
        <begin position="130"/>
        <end position="411"/>
    </location>
</feature>
<proteinExistence type="predicted"/>
<reference evidence="16" key="1">
    <citation type="submission" date="2024-10" db="EMBL/GenBank/DDBJ databases">
        <authorList>
            <person name="Lesea H.P."/>
            <person name="Kuehl J.V."/>
            <person name="Chandonia J.-M."/>
        </authorList>
    </citation>
    <scope>NUCLEOTIDE SEQUENCE</scope>
    <source>
        <strain evidence="16">FW102-FHT14D07</strain>
    </source>
</reference>
<feature type="transmembrane region" description="Helical" evidence="10">
    <location>
        <begin position="274"/>
        <end position="295"/>
    </location>
</feature>
<feature type="transmembrane region" description="Helical" evidence="10">
    <location>
        <begin position="659"/>
        <end position="681"/>
    </location>
</feature>
<evidence type="ECO:0000259" key="11">
    <source>
        <dbReference type="Pfam" id="PF00361"/>
    </source>
</evidence>
<sequence>MPDNLIPGAILCLPFAAAAATWLMRERGHNRAAWLMTGAALLGLALSLWLAPAILAGEVLRQIIPWAPSLGLDLVLRVDGFSWLMLLLICGIGALVGVYARYYMSPDDPLARFFALLLAFMGSMLGIVMSGNVIQLVFFWELTSLFSFLLIGYWHHGASARDGARMALIVTSGGGFCLLAGMLLLGHIAGSYELDAILAAGEAVRAHPWYTPTLLLILLGAFTKSAQFPFHFWLPQAMSAPTPASAYLHSATMVKAGVFLLVRFWPVLGGTDQWYWIVGGVGLVTLILGAYAAMFEQDLKGVLAYSTISHLGLITMLVGLGSTLGVVAAIFHIVNHATFKSSLFMAAGAVDHEAGTRDLRRLGGLYRVMPVTATLALVAGAAMAGVPLLNGFLSKEMFFAETLAVRQGPLLDAISVVIAVAASAFGVTYSIRFVRGVFFGRMPADLPREPHEPPLWMRFPIGFLALACLLVGVLPGRVIGPTLHAAAGAVLGAEMPAYSLAVWHGLTTPLLMSVFAFAAGCLLFASLRRRFDTIETAPLTSRFSGKRLFERALALFAADWPQRIERLYPSRRLQSQLLWIVLLALLAAVLAATTAPLDFRPHWSSIDPAFALLWLLGAACAIGAATQAKFHRLAALVLSGGAGLVSCVSFVWLSAPDLAATQLLVEVVTTILILLGLRWLPKRIAGFTPEGRRQRFRRRRDIVIALTVGVGVASLAYAAMMHPVADSISRFFLEQAYTEGGGHNVVNVILVDFRGFDTLGEISVLAIVALTVFALLRRFRPAAESIHVPEQQRQQTALEADEPGRAADHSLTDYLMIPGLIIQLMAPVILLFGLHLFLRGHDLPGGGFVAGITVAVALILLYMARGARWVESRLRVLPLRWIGAGLLLALFTGLGSLVFGRPFLTSHFQYLALPLFGRVPLATALLFDLGVFATVVGATILMLIALAHQSLRRPRQVSAAAAEGEG</sequence>
<dbReference type="EMBL" id="CP170721">
    <property type="protein sequence ID" value="XIA17932.1"/>
    <property type="molecule type" value="Genomic_DNA"/>
</dbReference>
<feature type="domain" description="MrpA C-terminal/MbhE" evidence="15">
    <location>
        <begin position="697"/>
        <end position="793"/>
    </location>
</feature>
<dbReference type="PANTHER" id="PTHR43373">
    <property type="entry name" value="NA(+)/H(+) ANTIPORTER SUBUNIT"/>
    <property type="match status" value="1"/>
</dbReference>
<feature type="domain" description="Na+/H+ antiporter MnhB subunit-related protein" evidence="13">
    <location>
        <begin position="820"/>
        <end position="940"/>
    </location>
</feature>
<dbReference type="InterPro" id="IPR001516">
    <property type="entry name" value="Proton_antipo_N"/>
</dbReference>
<feature type="transmembrane region" description="Helical" evidence="10">
    <location>
        <begin position="876"/>
        <end position="899"/>
    </location>
</feature>
<accession>A0AB74UP13</accession>
<feature type="transmembrane region" description="Helical" evidence="10">
    <location>
        <begin position="371"/>
        <end position="393"/>
    </location>
</feature>
<feature type="transmembrane region" description="Helical" evidence="10">
    <location>
        <begin position="35"/>
        <end position="60"/>
    </location>
</feature>
<evidence type="ECO:0000256" key="4">
    <source>
        <dbReference type="ARBA" id="ARBA00022475"/>
    </source>
</evidence>
<evidence type="ECO:0000259" key="14">
    <source>
        <dbReference type="Pfam" id="PF13244"/>
    </source>
</evidence>
<dbReference type="InterPro" id="IPR050616">
    <property type="entry name" value="CPA3_Na-H_Antiporter_A"/>
</dbReference>
<dbReference type="Pfam" id="PF04039">
    <property type="entry name" value="MnhB"/>
    <property type="match status" value="1"/>
</dbReference>
<evidence type="ECO:0000256" key="7">
    <source>
        <dbReference type="ARBA" id="ARBA00023065"/>
    </source>
</evidence>
<evidence type="ECO:0000256" key="6">
    <source>
        <dbReference type="ARBA" id="ARBA00022989"/>
    </source>
</evidence>
<dbReference type="Pfam" id="PF00662">
    <property type="entry name" value="Proton_antipo_N"/>
    <property type="match status" value="1"/>
</dbReference>
<feature type="transmembrane region" description="Helical" evidence="10">
    <location>
        <begin position="246"/>
        <end position="268"/>
    </location>
</feature>
<evidence type="ECO:0000259" key="13">
    <source>
        <dbReference type="Pfam" id="PF04039"/>
    </source>
</evidence>
<dbReference type="NCBIfam" id="NF009288">
    <property type="entry name" value="PRK12648.1"/>
    <property type="match status" value="1"/>
</dbReference>
<dbReference type="Pfam" id="PF20501">
    <property type="entry name" value="MbhE"/>
    <property type="match status" value="1"/>
</dbReference>
<feature type="transmembrane region" description="Helical" evidence="10">
    <location>
        <begin position="80"/>
        <end position="103"/>
    </location>
</feature>
<dbReference type="InterPro" id="IPR007182">
    <property type="entry name" value="MnhB"/>
</dbReference>
<organism evidence="16">
    <name type="scientific">Rhodanobacter sp. FW102-FHT14D07</name>
    <dbReference type="NCBI Taxonomy" id="3351462"/>
    <lineage>
        <taxon>Bacteria</taxon>
        <taxon>Pseudomonadati</taxon>
        <taxon>Pseudomonadota</taxon>
        <taxon>Gammaproteobacteria</taxon>
        <taxon>Lysobacterales</taxon>
        <taxon>Rhodanobacteraceae</taxon>
        <taxon>Rhodanobacter</taxon>
    </lineage>
</organism>
<evidence type="ECO:0000259" key="15">
    <source>
        <dbReference type="Pfam" id="PF20501"/>
    </source>
</evidence>
<feature type="transmembrane region" description="Helical" evidence="10">
    <location>
        <begin position="413"/>
        <end position="434"/>
    </location>
</feature>
<dbReference type="PRINTS" id="PR01434">
    <property type="entry name" value="NADHDHGNASE5"/>
</dbReference>
<feature type="transmembrane region" description="Helical" evidence="10">
    <location>
        <begin position="702"/>
        <end position="720"/>
    </location>
</feature>
<dbReference type="GO" id="GO:0005886">
    <property type="term" value="C:plasma membrane"/>
    <property type="evidence" value="ECO:0007669"/>
    <property type="project" value="UniProtKB-SubCell"/>
</dbReference>
<feature type="transmembrane region" description="Helical" evidence="10">
    <location>
        <begin position="843"/>
        <end position="864"/>
    </location>
</feature>
<keyword evidence="3" id="KW-0050">Antiport</keyword>
<keyword evidence="7" id="KW-0406">Ion transport</keyword>
<gene>
    <name evidence="16" type="ORF">ACFYG5_15395</name>
</gene>
<dbReference type="InterPro" id="IPR001750">
    <property type="entry name" value="ND/Mrp_TM"/>
</dbReference>
<evidence type="ECO:0000256" key="9">
    <source>
        <dbReference type="RuleBase" id="RU000320"/>
    </source>
</evidence>
<feature type="transmembrane region" description="Helical" evidence="10">
    <location>
        <begin position="814"/>
        <end position="837"/>
    </location>
</feature>
<keyword evidence="8 10" id="KW-0472">Membrane</keyword>
<evidence type="ECO:0000259" key="12">
    <source>
        <dbReference type="Pfam" id="PF00662"/>
    </source>
</evidence>
<feature type="transmembrane region" description="Helical" evidence="10">
    <location>
        <begin position="134"/>
        <end position="154"/>
    </location>
</feature>
<feature type="transmembrane region" description="Helical" evidence="10">
    <location>
        <begin position="110"/>
        <end position="128"/>
    </location>
</feature>
<evidence type="ECO:0000256" key="5">
    <source>
        <dbReference type="ARBA" id="ARBA00022692"/>
    </source>
</evidence>
<evidence type="ECO:0000256" key="1">
    <source>
        <dbReference type="ARBA" id="ARBA00004651"/>
    </source>
</evidence>
<keyword evidence="2" id="KW-0813">Transport</keyword>
<evidence type="ECO:0000256" key="2">
    <source>
        <dbReference type="ARBA" id="ARBA00022448"/>
    </source>
</evidence>
<keyword evidence="5 9" id="KW-0812">Transmembrane</keyword>
<feature type="transmembrane region" description="Helical" evidence="10">
    <location>
        <begin position="609"/>
        <end position="626"/>
    </location>
</feature>
<keyword evidence="6 10" id="KW-1133">Transmembrane helix</keyword>
<dbReference type="PANTHER" id="PTHR43373:SF1">
    <property type="entry name" value="NA(+)_H(+) ANTIPORTER SUBUNIT A"/>
    <property type="match status" value="1"/>
</dbReference>
<feature type="transmembrane region" description="Helical" evidence="10">
    <location>
        <begin position="758"/>
        <end position="776"/>
    </location>
</feature>
<evidence type="ECO:0000256" key="10">
    <source>
        <dbReference type="SAM" id="Phobius"/>
    </source>
</evidence>
<feature type="transmembrane region" description="Helical" evidence="10">
    <location>
        <begin position="6"/>
        <end position="23"/>
    </location>
</feature>
<dbReference type="GO" id="GO:0006811">
    <property type="term" value="P:monoatomic ion transport"/>
    <property type="evidence" value="ECO:0007669"/>
    <property type="project" value="UniProtKB-KW"/>
</dbReference>
<dbReference type="InterPro" id="IPR025383">
    <property type="entry name" value="MrpA_C/MbhD"/>
</dbReference>
<protein>
    <submittedName>
        <fullName evidence="16">Monovalent cation/H+ antiporter subunit A</fullName>
    </submittedName>
</protein>
<feature type="transmembrane region" description="Helical" evidence="10">
    <location>
        <begin position="577"/>
        <end position="597"/>
    </location>
</feature>
<feature type="transmembrane region" description="Helical" evidence="10">
    <location>
        <begin position="455"/>
        <end position="474"/>
    </location>
</feature>
<dbReference type="InterPro" id="IPR046806">
    <property type="entry name" value="MrpA_C/MbhE"/>
</dbReference>
<feature type="transmembrane region" description="Helical" evidence="10">
    <location>
        <begin position="501"/>
        <end position="525"/>
    </location>
</feature>
<feature type="transmembrane region" description="Helical" evidence="10">
    <location>
        <begin position="633"/>
        <end position="653"/>
    </location>
</feature>